<dbReference type="EMBL" id="CCYA01000089">
    <property type="protein sequence ID" value="CEH11956.1"/>
    <property type="molecule type" value="Genomic_DNA"/>
</dbReference>
<reference evidence="2 3" key="1">
    <citation type="submission" date="2014-09" db="EMBL/GenBank/DDBJ databases">
        <authorList>
            <person name="Magalhaes I.L.F."/>
            <person name="Oliveira U."/>
            <person name="Santos F.R."/>
            <person name="Vidigal T.H.D.A."/>
            <person name="Brescovit A.D."/>
            <person name="Santos A.J."/>
        </authorList>
    </citation>
    <scope>NUCLEOTIDE SEQUENCE [LARGE SCALE GENOMIC DNA]</scope>
</reference>
<organism evidence="2 3">
    <name type="scientific">Ceraceosorus bombacis</name>
    <dbReference type="NCBI Taxonomy" id="401625"/>
    <lineage>
        <taxon>Eukaryota</taxon>
        <taxon>Fungi</taxon>
        <taxon>Dikarya</taxon>
        <taxon>Basidiomycota</taxon>
        <taxon>Ustilaginomycotina</taxon>
        <taxon>Exobasidiomycetes</taxon>
        <taxon>Ceraceosorales</taxon>
        <taxon>Ceraceosoraceae</taxon>
        <taxon>Ceraceosorus</taxon>
    </lineage>
</organism>
<dbReference type="Proteomes" id="UP000054845">
    <property type="component" value="Unassembled WGS sequence"/>
</dbReference>
<dbReference type="AlphaFoldDB" id="A0A0P1B9Z7"/>
<evidence type="ECO:0000313" key="2">
    <source>
        <dbReference type="EMBL" id="CEH11956.1"/>
    </source>
</evidence>
<evidence type="ECO:0000256" key="1">
    <source>
        <dbReference type="SAM" id="MobiDB-lite"/>
    </source>
</evidence>
<feature type="compositionally biased region" description="Polar residues" evidence="1">
    <location>
        <begin position="89"/>
        <end position="99"/>
    </location>
</feature>
<protein>
    <submittedName>
        <fullName evidence="2">Uncharacterized protein</fullName>
    </submittedName>
</protein>
<keyword evidence="3" id="KW-1185">Reference proteome</keyword>
<feature type="region of interest" description="Disordered" evidence="1">
    <location>
        <begin position="76"/>
        <end position="99"/>
    </location>
</feature>
<name>A0A0P1B9Z7_9BASI</name>
<proteinExistence type="predicted"/>
<accession>A0A0P1B9Z7</accession>
<sequence length="99" mass="11001">MHNVAALRSFSPARARLNERDCDAKSSACGRWWSKSIGKGASCQGSFLKTIGYGAQMIKGRHLCDLRKQEDLNEAVSSRSRADMERLMTGSTFPQSARY</sequence>
<evidence type="ECO:0000313" key="3">
    <source>
        <dbReference type="Proteomes" id="UP000054845"/>
    </source>
</evidence>